<protein>
    <submittedName>
        <fullName evidence="1">Uncharacterized protein</fullName>
    </submittedName>
</protein>
<gene>
    <name evidence="1" type="ORF">NCGR_LOCUS8255</name>
</gene>
<dbReference type="EMBL" id="CAJGYO010000002">
    <property type="protein sequence ID" value="CAD6212471.1"/>
    <property type="molecule type" value="Genomic_DNA"/>
</dbReference>
<evidence type="ECO:0000313" key="1">
    <source>
        <dbReference type="EMBL" id="CAD6212471.1"/>
    </source>
</evidence>
<dbReference type="Proteomes" id="UP000604825">
    <property type="component" value="Unassembled WGS sequence"/>
</dbReference>
<name>A0A811MU56_9POAL</name>
<organism evidence="1 2">
    <name type="scientific">Miscanthus lutarioriparius</name>
    <dbReference type="NCBI Taxonomy" id="422564"/>
    <lineage>
        <taxon>Eukaryota</taxon>
        <taxon>Viridiplantae</taxon>
        <taxon>Streptophyta</taxon>
        <taxon>Embryophyta</taxon>
        <taxon>Tracheophyta</taxon>
        <taxon>Spermatophyta</taxon>
        <taxon>Magnoliopsida</taxon>
        <taxon>Liliopsida</taxon>
        <taxon>Poales</taxon>
        <taxon>Poaceae</taxon>
        <taxon>PACMAD clade</taxon>
        <taxon>Panicoideae</taxon>
        <taxon>Andropogonodae</taxon>
        <taxon>Andropogoneae</taxon>
        <taxon>Saccharinae</taxon>
        <taxon>Miscanthus</taxon>
    </lineage>
</organism>
<proteinExistence type="predicted"/>
<keyword evidence="2" id="KW-1185">Reference proteome</keyword>
<reference evidence="1" key="1">
    <citation type="submission" date="2020-10" db="EMBL/GenBank/DDBJ databases">
        <authorList>
            <person name="Han B."/>
            <person name="Lu T."/>
            <person name="Zhao Q."/>
            <person name="Huang X."/>
            <person name="Zhao Y."/>
        </authorList>
    </citation>
    <scope>NUCLEOTIDE SEQUENCE</scope>
</reference>
<sequence>MKMGVCFKGRARAEAEDEEEEAAAAIDLEVEAEEGVLGEQWDSDIAINETVDLSELGFRVDEMGVLHDLP</sequence>
<dbReference type="OrthoDB" id="10250354at2759"/>
<evidence type="ECO:0000313" key="2">
    <source>
        <dbReference type="Proteomes" id="UP000604825"/>
    </source>
</evidence>
<accession>A0A811MU56</accession>
<dbReference type="AlphaFoldDB" id="A0A811MU56"/>
<comment type="caution">
    <text evidence="1">The sequence shown here is derived from an EMBL/GenBank/DDBJ whole genome shotgun (WGS) entry which is preliminary data.</text>
</comment>